<feature type="compositionally biased region" description="Basic and acidic residues" evidence="4">
    <location>
        <begin position="1523"/>
        <end position="1541"/>
    </location>
</feature>
<keyword evidence="7" id="KW-1185">Reference proteome</keyword>
<dbReference type="Pfam" id="PF13540">
    <property type="entry name" value="RCC1_2"/>
    <property type="match status" value="1"/>
</dbReference>
<feature type="region of interest" description="Disordered" evidence="4">
    <location>
        <begin position="1218"/>
        <end position="1287"/>
    </location>
</feature>
<evidence type="ECO:0000256" key="3">
    <source>
        <dbReference type="PROSITE-ProRule" id="PRU00235"/>
    </source>
</evidence>
<dbReference type="Gene3D" id="2.130.10.30">
    <property type="entry name" value="Regulator of chromosome condensation 1/beta-lactamase-inhibitor protein II"/>
    <property type="match status" value="1"/>
</dbReference>
<feature type="repeat" description="ANK" evidence="2">
    <location>
        <begin position="128"/>
        <end position="160"/>
    </location>
</feature>
<dbReference type="InterPro" id="IPR036770">
    <property type="entry name" value="Ankyrin_rpt-contain_sf"/>
</dbReference>
<feature type="compositionally biased region" description="Basic and acidic residues" evidence="4">
    <location>
        <begin position="1496"/>
        <end position="1511"/>
    </location>
</feature>
<feature type="region of interest" description="Disordered" evidence="4">
    <location>
        <begin position="191"/>
        <end position="224"/>
    </location>
</feature>
<proteinExistence type="predicted"/>
<dbReference type="InterPro" id="IPR009091">
    <property type="entry name" value="RCC1/BLIP-II"/>
</dbReference>
<dbReference type="Pfam" id="PF12796">
    <property type="entry name" value="Ank_2"/>
    <property type="match status" value="1"/>
</dbReference>
<dbReference type="SMART" id="SM00225">
    <property type="entry name" value="BTB"/>
    <property type="match status" value="2"/>
</dbReference>
<evidence type="ECO:0000256" key="2">
    <source>
        <dbReference type="PROSITE-ProRule" id="PRU00023"/>
    </source>
</evidence>
<dbReference type="EMBL" id="MU006099">
    <property type="protein sequence ID" value="KAF2837478.1"/>
    <property type="molecule type" value="Genomic_DNA"/>
</dbReference>
<feature type="compositionally biased region" description="Basic and acidic residues" evidence="4">
    <location>
        <begin position="1566"/>
        <end position="1596"/>
    </location>
</feature>
<dbReference type="SUPFAM" id="SSF48403">
    <property type="entry name" value="Ankyrin repeat"/>
    <property type="match status" value="1"/>
</dbReference>
<dbReference type="PRINTS" id="PR00633">
    <property type="entry name" value="RCCNDNSATION"/>
</dbReference>
<dbReference type="InterPro" id="IPR011333">
    <property type="entry name" value="SKP1/BTB/POZ_sf"/>
</dbReference>
<dbReference type="SUPFAM" id="SSF54695">
    <property type="entry name" value="POZ domain"/>
    <property type="match status" value="1"/>
</dbReference>
<name>A0A9P4VN88_9PEZI</name>
<dbReference type="PROSITE" id="PS50088">
    <property type="entry name" value="ANK_REPEAT"/>
    <property type="match status" value="1"/>
</dbReference>
<dbReference type="InterPro" id="IPR000408">
    <property type="entry name" value="Reg_chr_condens"/>
</dbReference>
<feature type="compositionally biased region" description="Polar residues" evidence="4">
    <location>
        <begin position="1423"/>
        <end position="1443"/>
    </location>
</feature>
<feature type="compositionally biased region" description="Polar residues" evidence="4">
    <location>
        <begin position="1338"/>
        <end position="1371"/>
    </location>
</feature>
<feature type="compositionally biased region" description="Polar residues" evidence="4">
    <location>
        <begin position="1218"/>
        <end position="1235"/>
    </location>
</feature>
<dbReference type="SUPFAM" id="SSF50985">
    <property type="entry name" value="RCC1/BLIP-II"/>
    <property type="match status" value="1"/>
</dbReference>
<dbReference type="PROSITE" id="PS50097">
    <property type="entry name" value="BTB"/>
    <property type="match status" value="1"/>
</dbReference>
<accession>A0A9P4VN88</accession>
<evidence type="ECO:0000313" key="7">
    <source>
        <dbReference type="Proteomes" id="UP000799429"/>
    </source>
</evidence>
<protein>
    <recommendedName>
        <fullName evidence="5">BTB domain-containing protein</fullName>
    </recommendedName>
</protein>
<dbReference type="CDD" id="cd18186">
    <property type="entry name" value="BTB_POZ_ZBTB_KLHL-like"/>
    <property type="match status" value="1"/>
</dbReference>
<dbReference type="InterPro" id="IPR051625">
    <property type="entry name" value="Signaling_Regulatory_Domain"/>
</dbReference>
<keyword evidence="1" id="KW-0677">Repeat</keyword>
<dbReference type="PANTHER" id="PTHR22872">
    <property type="entry name" value="BTK-BINDING PROTEIN-RELATED"/>
    <property type="match status" value="1"/>
</dbReference>
<evidence type="ECO:0000256" key="1">
    <source>
        <dbReference type="ARBA" id="ARBA00022737"/>
    </source>
</evidence>
<evidence type="ECO:0000313" key="6">
    <source>
        <dbReference type="EMBL" id="KAF2837478.1"/>
    </source>
</evidence>
<feature type="compositionally biased region" description="Polar residues" evidence="4">
    <location>
        <begin position="1452"/>
        <end position="1469"/>
    </location>
</feature>
<dbReference type="PANTHER" id="PTHR22872:SF2">
    <property type="entry name" value="INHIBITOR OF BRUTON TYROSINE KINASE"/>
    <property type="match status" value="1"/>
</dbReference>
<gene>
    <name evidence="6" type="ORF">M501DRAFT_1017860</name>
</gene>
<dbReference type="PROSITE" id="PS50012">
    <property type="entry name" value="RCC1_3"/>
    <property type="match status" value="2"/>
</dbReference>
<dbReference type="Gene3D" id="1.25.40.20">
    <property type="entry name" value="Ankyrin repeat-containing domain"/>
    <property type="match status" value="1"/>
</dbReference>
<dbReference type="PROSITE" id="PS50297">
    <property type="entry name" value="ANK_REP_REGION"/>
    <property type="match status" value="1"/>
</dbReference>
<dbReference type="InterPro" id="IPR000210">
    <property type="entry name" value="BTB/POZ_dom"/>
</dbReference>
<feature type="compositionally biased region" description="Gly residues" evidence="4">
    <location>
        <begin position="1597"/>
        <end position="1612"/>
    </location>
</feature>
<reference evidence="6" key="1">
    <citation type="journal article" date="2020" name="Stud. Mycol.">
        <title>101 Dothideomycetes genomes: a test case for predicting lifestyles and emergence of pathogens.</title>
        <authorList>
            <person name="Haridas S."/>
            <person name="Albert R."/>
            <person name="Binder M."/>
            <person name="Bloem J."/>
            <person name="Labutti K."/>
            <person name="Salamov A."/>
            <person name="Andreopoulos B."/>
            <person name="Baker S."/>
            <person name="Barry K."/>
            <person name="Bills G."/>
            <person name="Bluhm B."/>
            <person name="Cannon C."/>
            <person name="Castanera R."/>
            <person name="Culley D."/>
            <person name="Daum C."/>
            <person name="Ezra D."/>
            <person name="Gonzalez J."/>
            <person name="Henrissat B."/>
            <person name="Kuo A."/>
            <person name="Liang C."/>
            <person name="Lipzen A."/>
            <person name="Lutzoni F."/>
            <person name="Magnuson J."/>
            <person name="Mondo S."/>
            <person name="Nolan M."/>
            <person name="Ohm R."/>
            <person name="Pangilinan J."/>
            <person name="Park H.-J."/>
            <person name="Ramirez L."/>
            <person name="Alfaro M."/>
            <person name="Sun H."/>
            <person name="Tritt A."/>
            <person name="Yoshinaga Y."/>
            <person name="Zwiers L.-H."/>
            <person name="Turgeon B."/>
            <person name="Goodwin S."/>
            <person name="Spatafora J."/>
            <person name="Crous P."/>
            <person name="Grigoriev I."/>
        </authorList>
    </citation>
    <scope>NUCLEOTIDE SEQUENCE</scope>
    <source>
        <strain evidence="6">CBS 101060</strain>
    </source>
</reference>
<feature type="repeat" description="RCC1" evidence="3">
    <location>
        <begin position="340"/>
        <end position="393"/>
    </location>
</feature>
<dbReference type="Proteomes" id="UP000799429">
    <property type="component" value="Unassembled WGS sequence"/>
</dbReference>
<dbReference type="SMART" id="SM00248">
    <property type="entry name" value="ANK"/>
    <property type="match status" value="2"/>
</dbReference>
<feature type="region of interest" description="Disordered" evidence="4">
    <location>
        <begin position="1313"/>
        <end position="1618"/>
    </location>
</feature>
<dbReference type="InterPro" id="IPR002110">
    <property type="entry name" value="Ankyrin_rpt"/>
</dbReference>
<comment type="caution">
    <text evidence="6">The sequence shown here is derived from an EMBL/GenBank/DDBJ whole genome shotgun (WGS) entry which is preliminary data.</text>
</comment>
<dbReference type="OrthoDB" id="1893551at2759"/>
<feature type="compositionally biased region" description="Pro residues" evidence="4">
    <location>
        <begin position="1409"/>
        <end position="1419"/>
    </location>
</feature>
<keyword evidence="2" id="KW-0040">ANK repeat</keyword>
<evidence type="ECO:0000259" key="5">
    <source>
        <dbReference type="PROSITE" id="PS50097"/>
    </source>
</evidence>
<feature type="repeat" description="RCC1" evidence="3">
    <location>
        <begin position="394"/>
        <end position="453"/>
    </location>
</feature>
<organism evidence="6 7">
    <name type="scientific">Patellaria atrata CBS 101060</name>
    <dbReference type="NCBI Taxonomy" id="1346257"/>
    <lineage>
        <taxon>Eukaryota</taxon>
        <taxon>Fungi</taxon>
        <taxon>Dikarya</taxon>
        <taxon>Ascomycota</taxon>
        <taxon>Pezizomycotina</taxon>
        <taxon>Dothideomycetes</taxon>
        <taxon>Dothideomycetes incertae sedis</taxon>
        <taxon>Patellariales</taxon>
        <taxon>Patellariaceae</taxon>
        <taxon>Patellaria</taxon>
    </lineage>
</organism>
<feature type="compositionally biased region" description="Low complexity" evidence="4">
    <location>
        <begin position="1375"/>
        <end position="1393"/>
    </location>
</feature>
<dbReference type="Gene3D" id="3.30.710.10">
    <property type="entry name" value="Potassium Channel Kv1.1, Chain A"/>
    <property type="match status" value="2"/>
</dbReference>
<sequence>MSGYLWKYYLEDDVDSFRKLLETASYNVKPGASKNVGSGHGSNVGFALGSPGSLGTSPTLSSKGKRPVLGSAVGYNLTLTRTDVNWKDSNGLTILHHVASSTAHSAHGFAAALLEHALVDIYIQDLENGWTPLHRAFYAGNISIARLILNRDAHNTLSRSSGQNLGGLIKIKDKEGNGPFDLYALTIKDRTLHPESSSGQDTESSEDDDNGSHGDSGEADGGPAFKLSAQTFADHQGDEVFTFGSNKNITLGFGDEDDRQHPERVQLRRPEHLIQRFYRQYKKSQSRMLSSYGHNADQGDWEIQQTLASLPTGIRHKSLIIQDVQLSKLHTAILTTDPVSNLYMCGHGPGGRLGLGHERTQFQFACIEGGGLAGKKVASIALGQNHSLAITDDGKVYSWGSNGFGQLGYAPSKSMGDEEPVQNLPKQIFGPLKGKTALGAAASRVHSVVHTNSELYTFGKNEGQLGLVSSDARSLEVQITPLRVAASLFSVSIKSVSAIDRATICLLENHDVWVFANYGYARLAFPLEGFSNYFLRNSFLTTKYDTTPNRICKITAGGDTICAMSTAGEVFTVAVSNRTEPGSDSSASTTNPTKIKGALSQPCRLWSLRKGHMAARDVDVDQDGSIILTTEVGTVWRRTKRAKIKDASAAGTSDYRPKDYKFSRVPCLTRVVAVRASSFGAYAVIRKDCDVTRTQIDLNDPSLWHDLLPLFPLKEIWLAEEGCDAENAVPIFWKKPQYIETFKTRILGSKDAEKLIHGVLQSLAHEDNSIFDVEICTNVSDLRIPVHGFILSARSSIARQGLNQLRRGGTFSVIELLEGDVEPSGKISIKFQGIDILTVVDFVLYLYTDEVVDFWHHTRQHPKSAYRYRQIRSELMKIASRLEMRQFEPAVRQMVQPTKSLNIDMELAIREPDYLANGDVLIELADAEVLVHSALICQRCPFFQGLFGGRAGGRWLAQRREELEEPSDAIRVDLKHLRSDVFTVVLRHLYADTGEEIFAETVSDDLDHFIDKIVDVMAVANELLLDRLSQICQRVIGQYVNVRNVCQLLNAVSPSSVTEFKDAGLEYICLCLEAIMLNGSLDELDEDLIYELDEVVRSNQLACLPFVRSGRAEMLLHERNPDLAERIDRGRQAKIDSIKLLSKYADTDNRVSSSFKAHSLDEFASSPSQIKARRKGATEPVSPLVHPALSSRTSIGDLMFEMDDDNINDGVELSPSNLGLQGLNSPDSNYQTNLDNVPPFPLLDNQRNHPGAPESELDKHSDVISTQPSTTTPSKQSAGPWASTPLQSTKLDMKEIMSQASASRTSNISLGLSAQTKEQRAGPSFLTKVSQKERKRSQQGQPSFFANTPSPASSVPKQSPWQNVSRQKSSPTAPPVKSTPSPQTQPSRTPSTPHLTMRQTIANNGPKSKPTPSPGPQSPPQQRRSVSATQPSTQPSLTPSQQPKPALPQAARPTSSSGPSSQPKIQSIRHTPAPRPPESEFAYQLSMADILSQQQMEKDIIKEARESKRSLQDIQQEQEFQEWWDKESRKVMEEEERERNKATGVEPGKGRRRGVRGRGAGVAGDGGRKGKDEVGVKEKPKQDGDAPNKAGSERGGRGNGSRGRGGRNGQSGRGKVRG</sequence>
<evidence type="ECO:0000256" key="4">
    <source>
        <dbReference type="SAM" id="MobiDB-lite"/>
    </source>
</evidence>
<feature type="compositionally biased region" description="Low complexity" evidence="4">
    <location>
        <begin position="1265"/>
        <end position="1277"/>
    </location>
</feature>
<feature type="domain" description="BTB" evidence="5">
    <location>
        <begin position="918"/>
        <end position="992"/>
    </location>
</feature>